<dbReference type="Ensembl" id="ENSATET00000012793.2">
    <property type="protein sequence ID" value="ENSATEP00000012587.2"/>
    <property type="gene ID" value="ENSATEG00000008783.2"/>
</dbReference>
<feature type="transmembrane region" description="Helical" evidence="1">
    <location>
        <begin position="122"/>
        <end position="139"/>
    </location>
</feature>
<dbReference type="InParanoid" id="A0A3Q1HUD0"/>
<reference evidence="2" key="3">
    <citation type="submission" date="2025-09" db="UniProtKB">
        <authorList>
            <consortium name="Ensembl"/>
        </authorList>
    </citation>
    <scope>IDENTIFICATION</scope>
</reference>
<dbReference type="GeneTree" id="ENSGT01000000215302"/>
<keyword evidence="1" id="KW-0472">Membrane</keyword>
<reference evidence="2" key="1">
    <citation type="submission" date="2021-04" db="EMBL/GenBank/DDBJ databases">
        <authorList>
            <consortium name="Wellcome Sanger Institute Data Sharing"/>
        </authorList>
    </citation>
    <scope>NUCLEOTIDE SEQUENCE [LARGE SCALE GENOMIC DNA]</scope>
</reference>
<reference evidence="2" key="2">
    <citation type="submission" date="2025-08" db="UniProtKB">
        <authorList>
            <consortium name="Ensembl"/>
        </authorList>
    </citation>
    <scope>IDENTIFICATION</scope>
</reference>
<evidence type="ECO:0000256" key="1">
    <source>
        <dbReference type="SAM" id="Phobius"/>
    </source>
</evidence>
<dbReference type="Proteomes" id="UP000265040">
    <property type="component" value="Chromosome 16"/>
</dbReference>
<dbReference type="OrthoDB" id="8960010at2759"/>
<evidence type="ECO:0000313" key="2">
    <source>
        <dbReference type="Ensembl" id="ENSATEP00000012587.2"/>
    </source>
</evidence>
<organism evidence="2 3">
    <name type="scientific">Anabas testudineus</name>
    <name type="common">Climbing perch</name>
    <name type="synonym">Anthias testudineus</name>
    <dbReference type="NCBI Taxonomy" id="64144"/>
    <lineage>
        <taxon>Eukaryota</taxon>
        <taxon>Metazoa</taxon>
        <taxon>Chordata</taxon>
        <taxon>Craniata</taxon>
        <taxon>Vertebrata</taxon>
        <taxon>Euteleostomi</taxon>
        <taxon>Actinopterygii</taxon>
        <taxon>Neopterygii</taxon>
        <taxon>Teleostei</taxon>
        <taxon>Neoteleostei</taxon>
        <taxon>Acanthomorphata</taxon>
        <taxon>Anabantaria</taxon>
        <taxon>Anabantiformes</taxon>
        <taxon>Anabantoidei</taxon>
        <taxon>Anabantidae</taxon>
        <taxon>Anabas</taxon>
    </lineage>
</organism>
<accession>A0A3Q1HUD0</accession>
<protein>
    <submittedName>
        <fullName evidence="2">Uncharacterized protein</fullName>
    </submittedName>
</protein>
<sequence>LKSYRDFTNLVLAHYDGVPIHRHIYVPDIRNYCGSSVAAGLRDDILAGALEVKVVTIKSVVVRVTPGPAGACVLGDADSFTFLNTARLLDTTIGIFAGIYAIKMKGGTLTGKLECNLICLQLSLHIFSSIVVAATLSLFNTRLSIEYKA</sequence>
<dbReference type="AlphaFoldDB" id="A0A3Q1HUD0"/>
<evidence type="ECO:0000313" key="3">
    <source>
        <dbReference type="Proteomes" id="UP000265040"/>
    </source>
</evidence>
<keyword evidence="3" id="KW-1185">Reference proteome</keyword>
<name>A0A3Q1HUD0_ANATE</name>
<keyword evidence="1" id="KW-1133">Transmembrane helix</keyword>
<proteinExistence type="predicted"/>
<keyword evidence="1" id="KW-0812">Transmembrane</keyword>